<accession>A0AB73N328</accession>
<name>A0AB73N328_ENTFC</name>
<dbReference type="PANTHER" id="PTHR43685:SF2">
    <property type="entry name" value="GLYCOSYLTRANSFERASE 2-LIKE DOMAIN-CONTAINING PROTEIN"/>
    <property type="match status" value="1"/>
</dbReference>
<dbReference type="Gene3D" id="3.90.550.10">
    <property type="entry name" value="Spore Coat Polysaccharide Biosynthesis Protein SpsA, Chain A"/>
    <property type="match status" value="1"/>
</dbReference>
<proteinExistence type="predicted"/>
<evidence type="ECO:0000259" key="1">
    <source>
        <dbReference type="Pfam" id="PF00535"/>
    </source>
</evidence>
<comment type="caution">
    <text evidence="2">The sequence shown here is derived from an EMBL/GenBank/DDBJ whole genome shotgun (WGS) entry which is preliminary data.</text>
</comment>
<organism evidence="2 3">
    <name type="scientific">Enterococcus faecium</name>
    <name type="common">Streptococcus faecium</name>
    <dbReference type="NCBI Taxonomy" id="1352"/>
    <lineage>
        <taxon>Bacteria</taxon>
        <taxon>Bacillati</taxon>
        <taxon>Bacillota</taxon>
        <taxon>Bacilli</taxon>
        <taxon>Lactobacillales</taxon>
        <taxon>Enterococcaceae</taxon>
        <taxon>Enterococcus</taxon>
    </lineage>
</organism>
<evidence type="ECO:0000313" key="2">
    <source>
        <dbReference type="EMBL" id="OTN99441.1"/>
    </source>
</evidence>
<sequence length="315" mass="36664">MYKVSVIITTHNRLEMLKKAIKSVKMQSYSNIELVIVNDNSSDGTKEYLDRVIGENIVIKHLYGNQSQGGNHARNIGIKNSSGELVAFLDDDDFWNDKKIEKQVAIFEKDSQIGLVYCGYERITNNKIVTRIMPDPKFKGKIGIEVFTKIFSITSCLVVKKNLLEEIGGFDEKLGHWQEYDLSIRISKISNIDYVDECLVTIISTTNDSSRLSNQVEKWKNSIKYFDTKYQGDIAQLTNEQLVKKEMIFYLDGASRYAATGNKKMHRKYMKFVWKKSKKIHYFIRYIFNLDNVQMEKIKSFFQKHNISIEKLKKI</sequence>
<evidence type="ECO:0000313" key="3">
    <source>
        <dbReference type="Proteomes" id="UP000194737"/>
    </source>
</evidence>
<dbReference type="InterPro" id="IPR001173">
    <property type="entry name" value="Glyco_trans_2-like"/>
</dbReference>
<reference evidence="2 3" key="1">
    <citation type="submission" date="2017-05" db="EMBL/GenBank/DDBJ databases">
        <title>The Genome Sequence of Enterococcus faecium 6F2_DIV0138.</title>
        <authorList>
            <consortium name="The Broad Institute Genomics Platform"/>
            <consortium name="The Broad Institute Genomic Center for Infectious Diseases"/>
            <person name="Earl A."/>
            <person name="Manson A."/>
            <person name="Schwartman J."/>
            <person name="Gilmore M."/>
            <person name="Abouelleil A."/>
            <person name="Cao P."/>
            <person name="Chapman S."/>
            <person name="Cusick C."/>
            <person name="Shea T."/>
            <person name="Young S."/>
            <person name="Neafsey D."/>
            <person name="Nusbaum C."/>
            <person name="Birren B."/>
        </authorList>
    </citation>
    <scope>NUCLEOTIDE SEQUENCE [LARGE SCALE GENOMIC DNA]</scope>
    <source>
        <strain evidence="2 3">6F2_DIV0138</strain>
    </source>
</reference>
<dbReference type="InterPro" id="IPR029044">
    <property type="entry name" value="Nucleotide-diphossugar_trans"/>
</dbReference>
<protein>
    <recommendedName>
        <fullName evidence="1">Glycosyltransferase 2-like domain-containing protein</fullName>
    </recommendedName>
</protein>
<dbReference type="AlphaFoldDB" id="A0AB73N328"/>
<gene>
    <name evidence="2" type="ORF">A5804_000931</name>
</gene>
<dbReference type="Proteomes" id="UP000194737">
    <property type="component" value="Unassembled WGS sequence"/>
</dbReference>
<feature type="domain" description="Glycosyltransferase 2-like" evidence="1">
    <location>
        <begin position="5"/>
        <end position="167"/>
    </location>
</feature>
<dbReference type="SUPFAM" id="SSF53448">
    <property type="entry name" value="Nucleotide-diphospho-sugar transferases"/>
    <property type="match status" value="1"/>
</dbReference>
<dbReference type="InterPro" id="IPR050834">
    <property type="entry name" value="Glycosyltransf_2"/>
</dbReference>
<dbReference type="RefSeq" id="WP_002332943.1">
    <property type="nucleotide sequence ID" value="NZ_JAMRUV010000009.1"/>
</dbReference>
<dbReference type="EMBL" id="NGLB01000001">
    <property type="protein sequence ID" value="OTN99441.1"/>
    <property type="molecule type" value="Genomic_DNA"/>
</dbReference>
<dbReference type="CDD" id="cd00761">
    <property type="entry name" value="Glyco_tranf_GTA_type"/>
    <property type="match status" value="1"/>
</dbReference>
<dbReference type="PANTHER" id="PTHR43685">
    <property type="entry name" value="GLYCOSYLTRANSFERASE"/>
    <property type="match status" value="1"/>
</dbReference>
<dbReference type="Pfam" id="PF00535">
    <property type="entry name" value="Glycos_transf_2"/>
    <property type="match status" value="1"/>
</dbReference>